<reference evidence="2 3" key="1">
    <citation type="submission" date="2014-02" db="EMBL/GenBank/DDBJ databases">
        <title>Single nucleus genome sequencing reveals high similarity among nuclei of an endomycorrhizal fungus.</title>
        <authorList>
            <person name="Lin K."/>
            <person name="Geurts R."/>
            <person name="Zhang Z."/>
            <person name="Limpens E."/>
            <person name="Saunders D.G."/>
            <person name="Mu D."/>
            <person name="Pang E."/>
            <person name="Cao H."/>
            <person name="Cha H."/>
            <person name="Lin T."/>
            <person name="Zhou Q."/>
            <person name="Shang Y."/>
            <person name="Li Y."/>
            <person name="Ivanov S."/>
            <person name="Sharma T."/>
            <person name="Velzen R.V."/>
            <person name="Ruijter N.D."/>
            <person name="Aanen D.K."/>
            <person name="Win J."/>
            <person name="Kamoun S."/>
            <person name="Bisseling T."/>
            <person name="Huang S."/>
        </authorList>
    </citation>
    <scope>NUCLEOTIDE SEQUENCE [LARGE SCALE GENOMIC DNA]</scope>
    <source>
        <strain evidence="3">DAOM197198w</strain>
    </source>
</reference>
<proteinExistence type="predicted"/>
<organism evidence="2 3">
    <name type="scientific">Rhizophagus irregularis (strain DAOM 197198w)</name>
    <name type="common">Glomus intraradices</name>
    <dbReference type="NCBI Taxonomy" id="1432141"/>
    <lineage>
        <taxon>Eukaryota</taxon>
        <taxon>Fungi</taxon>
        <taxon>Fungi incertae sedis</taxon>
        <taxon>Mucoromycota</taxon>
        <taxon>Glomeromycotina</taxon>
        <taxon>Glomeromycetes</taxon>
        <taxon>Glomerales</taxon>
        <taxon>Glomeraceae</taxon>
        <taxon>Rhizophagus</taxon>
    </lineage>
</organism>
<dbReference type="AlphaFoldDB" id="A0A015JMU9"/>
<evidence type="ECO:0000259" key="1">
    <source>
        <dbReference type="PROSITE" id="PS51886"/>
    </source>
</evidence>
<name>A0A015JMU9_RHIIW</name>
<protein>
    <recommendedName>
        <fullName evidence="1">TLDc domain-containing protein</fullName>
    </recommendedName>
</protein>
<evidence type="ECO:0000313" key="2">
    <source>
        <dbReference type="EMBL" id="EXX68515.1"/>
    </source>
</evidence>
<dbReference type="InterPro" id="IPR006571">
    <property type="entry name" value="TLDc_dom"/>
</dbReference>
<feature type="domain" description="TLDc" evidence="1">
    <location>
        <begin position="106"/>
        <end position="284"/>
    </location>
</feature>
<comment type="caution">
    <text evidence="2">The sequence shown here is derived from an EMBL/GenBank/DDBJ whole genome shotgun (WGS) entry which is preliminary data.</text>
</comment>
<accession>A0A015JMU9</accession>
<dbReference type="Pfam" id="PF07534">
    <property type="entry name" value="TLD"/>
    <property type="match status" value="1"/>
</dbReference>
<dbReference type="Proteomes" id="UP000022910">
    <property type="component" value="Unassembled WGS sequence"/>
</dbReference>
<dbReference type="PROSITE" id="PS51886">
    <property type="entry name" value="TLDC"/>
    <property type="match status" value="1"/>
</dbReference>
<dbReference type="HOGENOM" id="CLU_021542_1_0_1"/>
<keyword evidence="3" id="KW-1185">Reference proteome</keyword>
<gene>
    <name evidence="2" type="ORF">RirG_104510</name>
</gene>
<evidence type="ECO:0000313" key="3">
    <source>
        <dbReference type="Proteomes" id="UP000022910"/>
    </source>
</evidence>
<sequence length="293" mass="34816">MKEIEIWDHVLKWGLEKNPTLLSDPTAWSDDDFKMMENTLQHCLPFIRFFSLSSEDFFQKVRPYKKLLKRQLYEELLESYLNPNSKPNYNILLPRSRNIDGIIDSKIVNLNIASLISRWIDKIDIKSKYAYARELYLPYEFKLLLRGSRDGFTPRKFHKLCDNKLYTVTFAKIKETEEIIGGYNPLEWKSNGKFVKTKDSFIFSFKSKNNFKDSILSRIKDSDHALFCGSNVGPKFGTDDFDMIAMEDSKEYEYLRCLQRSYEKKIRDTEDKFSIEDYEVFQIIEKDDQYSNN</sequence>
<dbReference type="EMBL" id="JEMT01017264">
    <property type="protein sequence ID" value="EXX68515.1"/>
    <property type="molecule type" value="Genomic_DNA"/>
</dbReference>